<dbReference type="AlphaFoldDB" id="A0A0K0EFT7"/>
<organism evidence="1">
    <name type="scientific">Strongyloides stercoralis</name>
    <name type="common">Threadworm</name>
    <dbReference type="NCBI Taxonomy" id="6248"/>
    <lineage>
        <taxon>Eukaryota</taxon>
        <taxon>Metazoa</taxon>
        <taxon>Ecdysozoa</taxon>
        <taxon>Nematoda</taxon>
        <taxon>Chromadorea</taxon>
        <taxon>Rhabditida</taxon>
        <taxon>Tylenchina</taxon>
        <taxon>Panagrolaimomorpha</taxon>
        <taxon>Strongyloidoidea</taxon>
        <taxon>Strongyloididae</taxon>
        <taxon>Strongyloides</taxon>
    </lineage>
</organism>
<proteinExistence type="predicted"/>
<dbReference type="WBParaSite" id="SSTP_0000834400.1">
    <property type="protein sequence ID" value="SSTP_0000834400.1"/>
    <property type="gene ID" value="SSTP_0000834400"/>
</dbReference>
<reference evidence="1" key="1">
    <citation type="submission" date="2015-08" db="UniProtKB">
        <authorList>
            <consortium name="WormBaseParasite"/>
        </authorList>
    </citation>
    <scope>IDENTIFICATION</scope>
</reference>
<evidence type="ECO:0000313" key="1">
    <source>
        <dbReference type="WBParaSite" id="SSTP_0000834400.1"/>
    </source>
</evidence>
<accession>A0A0K0EFT7</accession>
<sequence>MKVMKSGNNISFMDLMEISLVRREILQKLPTFHDISNLAKTSKDMNFLICREKIKKGMLRYFDEQHILIKIEDPSNTLNLKNLNKIEFLKDDDFSKEFENVQNFDGETIIFKNEVDLEIFNTIKYLDKSSINSFVKKLINEANVNCHPRGNVTNLKIKVCDNSFDQNFPSFLLYMISFMNHDNIKQIKIPAVTFTSDFEMYDNLKSNIFEGFPKFNELVISVLHIQTEFTKLVRNKSIFEKILKELSRRENATLTLECFTDESNVFIKFAHMIQKIAANYQIKVKCDVSHIIPLIEENCSLLCSNEKSILHPIEKIITSFFNYIQSFPMFLVAIRNLQYFTNLEKIEIRISLLNIKNEIKKIDSFDVNILSLKECKKLKQIKIEFIRYYKSPGDMDTNIIYEDLEFIASIMPKSVERLELWNIPKLSNDVIRRLNKCLPNIKVLAIWEVTFKDLDCLNLFQSLKAFICYQNIHIKIPDTIELLAIGSTGYLNDYVSGRNISQELIKSYTERFSKCVQSSQGRYIFFNDIKQWEKYKQLFQNNYYFFSRGDYDKCTSIMANYLIGSDVGGLIDKNQSREV</sequence>
<name>A0A0K0EFT7_STRER</name>
<protein>
    <submittedName>
        <fullName evidence="1">F-box domain-containing protein</fullName>
    </submittedName>
</protein>